<evidence type="ECO:0000313" key="3">
    <source>
        <dbReference type="EMBL" id="EKY28209.1"/>
    </source>
</evidence>
<reference evidence="3 4" key="1">
    <citation type="submission" date="2012-05" db="EMBL/GenBank/DDBJ databases">
        <authorList>
            <person name="Weinstock G."/>
            <person name="Sodergren E."/>
            <person name="Lobos E.A."/>
            <person name="Fulton L."/>
            <person name="Fulton R."/>
            <person name="Courtney L."/>
            <person name="Fronick C."/>
            <person name="O'Laughlin M."/>
            <person name="Godfrey J."/>
            <person name="Wilson R.M."/>
            <person name="Miner T."/>
            <person name="Farmer C."/>
            <person name="Delehaunty K."/>
            <person name="Cordes M."/>
            <person name="Minx P."/>
            <person name="Tomlinson C."/>
            <person name="Chen J."/>
            <person name="Wollam A."/>
            <person name="Pepin K.H."/>
            <person name="Bhonagiri V."/>
            <person name="Zhang X."/>
            <person name="Suruliraj S."/>
            <person name="Warren W."/>
            <person name="Mitreva M."/>
            <person name="Mardis E.R."/>
            <person name="Wilson R.K."/>
        </authorList>
    </citation>
    <scope>NUCLEOTIDE SEQUENCE [LARGE SCALE GENOMIC DNA]</scope>
    <source>
        <strain evidence="3 4">DSM 1785</strain>
    </source>
</reference>
<dbReference type="OrthoDB" id="9810153at2"/>
<keyword evidence="4" id="KW-1185">Reference proteome</keyword>
<gene>
    <name evidence="3" type="ORF">HMPREF0216_01053</name>
</gene>
<dbReference type="AlphaFoldDB" id="L1QJM1"/>
<sequence length="394" mass="43359">MLKNKFRNIALSLAVIMGVSLSTPAFAKSEYNSGDVLTFGSDLTKAQENELREFFDAPDGTRTIYITDETIIEQLGLDPNDPANYAGGCYSSAYVKLLDGNKGITVDARNLTEVTESMLMNALITSGISSASVKVSAPFKVTGTSALSGILAGVEEVGGFEISLKQKETAQKEIETTMDVAEEVGQEQASTIINDVKTEVIKEQPKTEEEVAEIVDKVTEQYNINISDNSKESLVVLMNDVKDLDLDYSELKDALNKAGDTLKENLKDLGVKLKDEGFFEKIGNWFKNLWDKFISLFKSDEPKDTTEPVQDTINSDVENSSNTEKDNDTTDEVPVESENDTTNANDEEVTTPENTETIEPEKQVGDTIVDDDQDTNTNEDDNTIEKVEEETNTN</sequence>
<evidence type="ECO:0008006" key="5">
    <source>
        <dbReference type="Google" id="ProtNLM"/>
    </source>
</evidence>
<dbReference type="Proteomes" id="UP000010420">
    <property type="component" value="Unassembled WGS sequence"/>
</dbReference>
<accession>L1QJM1</accession>
<feature type="signal peptide" evidence="2">
    <location>
        <begin position="1"/>
        <end position="27"/>
    </location>
</feature>
<keyword evidence="2" id="KW-0732">Signal</keyword>
<evidence type="ECO:0000313" key="4">
    <source>
        <dbReference type="Proteomes" id="UP000010420"/>
    </source>
</evidence>
<proteinExistence type="predicted"/>
<feature type="chain" id="PRO_5003957306" description="DUF1002 domain-containing protein" evidence="2">
    <location>
        <begin position="28"/>
        <end position="394"/>
    </location>
</feature>
<feature type="compositionally biased region" description="Acidic residues" evidence="1">
    <location>
        <begin position="368"/>
        <end position="394"/>
    </location>
</feature>
<dbReference type="Pfam" id="PF06207">
    <property type="entry name" value="DUF1002"/>
    <property type="match status" value="1"/>
</dbReference>
<evidence type="ECO:0000256" key="2">
    <source>
        <dbReference type="SAM" id="SignalP"/>
    </source>
</evidence>
<dbReference type="RefSeq" id="WP_005211814.1">
    <property type="nucleotide sequence ID" value="NZ_KB291618.1"/>
</dbReference>
<dbReference type="STRING" id="545697.HMPREF0216_01053"/>
<dbReference type="InterPro" id="IPR009343">
    <property type="entry name" value="DUF1002"/>
</dbReference>
<comment type="caution">
    <text evidence="3">The sequence shown here is derived from an EMBL/GenBank/DDBJ whole genome shotgun (WGS) entry which is preliminary data.</text>
</comment>
<dbReference type="eggNOG" id="COG4086">
    <property type="taxonomic scope" value="Bacteria"/>
</dbReference>
<feature type="compositionally biased region" description="Acidic residues" evidence="1">
    <location>
        <begin position="329"/>
        <end position="350"/>
    </location>
</feature>
<evidence type="ECO:0000256" key="1">
    <source>
        <dbReference type="SAM" id="MobiDB-lite"/>
    </source>
</evidence>
<organism evidence="3 4">
    <name type="scientific">Clostridium celatum DSM 1785</name>
    <dbReference type="NCBI Taxonomy" id="545697"/>
    <lineage>
        <taxon>Bacteria</taxon>
        <taxon>Bacillati</taxon>
        <taxon>Bacillota</taxon>
        <taxon>Clostridia</taxon>
        <taxon>Eubacteriales</taxon>
        <taxon>Clostridiaceae</taxon>
        <taxon>Clostridium</taxon>
    </lineage>
</organism>
<feature type="compositionally biased region" description="Polar residues" evidence="1">
    <location>
        <begin position="307"/>
        <end position="322"/>
    </location>
</feature>
<dbReference type="EMBL" id="AMEZ01000026">
    <property type="protein sequence ID" value="EKY28209.1"/>
    <property type="molecule type" value="Genomic_DNA"/>
</dbReference>
<dbReference type="PATRIC" id="fig|545697.3.peg.1037"/>
<dbReference type="HOGENOM" id="CLU_050671_0_0_9"/>
<feature type="region of interest" description="Disordered" evidence="1">
    <location>
        <begin position="301"/>
        <end position="394"/>
    </location>
</feature>
<protein>
    <recommendedName>
        <fullName evidence="5">DUF1002 domain-containing protein</fullName>
    </recommendedName>
</protein>
<name>L1QJM1_9CLOT</name>